<comment type="caution">
    <text evidence="3">The sequence shown here is derived from an EMBL/GenBank/DDBJ whole genome shotgun (WGS) entry which is preliminary data.</text>
</comment>
<keyword evidence="2" id="KW-1133">Transmembrane helix</keyword>
<feature type="region of interest" description="Disordered" evidence="1">
    <location>
        <begin position="74"/>
        <end position="119"/>
    </location>
</feature>
<dbReference type="RefSeq" id="WP_256421512.1">
    <property type="nucleotide sequence ID" value="NZ_JANHDI010000008.1"/>
</dbReference>
<keyword evidence="2" id="KW-0472">Membrane</keyword>
<keyword evidence="2" id="KW-0812">Transmembrane</keyword>
<feature type="compositionally biased region" description="Polar residues" evidence="1">
    <location>
        <begin position="88"/>
        <end position="98"/>
    </location>
</feature>
<reference evidence="3 4" key="1">
    <citation type="journal article" date="2019" name="Int. J. Syst. Evol. Microbiol.">
        <title>The Global Catalogue of Microorganisms (GCM) 10K type strain sequencing project: providing services to taxonomists for standard genome sequencing and annotation.</title>
        <authorList>
            <consortium name="The Broad Institute Genomics Platform"/>
            <consortium name="The Broad Institute Genome Sequencing Center for Infectious Disease"/>
            <person name="Wu L."/>
            <person name="Ma J."/>
        </authorList>
    </citation>
    <scope>NUCLEOTIDE SEQUENCE [LARGE SCALE GENOMIC DNA]</scope>
    <source>
        <strain evidence="3 4">CGMCC 1.12121</strain>
    </source>
</reference>
<dbReference type="EMBL" id="JBHUDK010000002">
    <property type="protein sequence ID" value="MFD1597619.1"/>
    <property type="molecule type" value="Genomic_DNA"/>
</dbReference>
<feature type="compositionally biased region" description="Basic and acidic residues" evidence="1">
    <location>
        <begin position="110"/>
        <end position="119"/>
    </location>
</feature>
<feature type="compositionally biased region" description="Basic and acidic residues" evidence="1">
    <location>
        <begin position="74"/>
        <end position="87"/>
    </location>
</feature>
<protein>
    <submittedName>
        <fullName evidence="3">Uncharacterized protein</fullName>
    </submittedName>
</protein>
<evidence type="ECO:0000256" key="1">
    <source>
        <dbReference type="SAM" id="MobiDB-lite"/>
    </source>
</evidence>
<dbReference type="InterPro" id="IPR058379">
    <property type="entry name" value="DUF8066"/>
</dbReference>
<evidence type="ECO:0000256" key="2">
    <source>
        <dbReference type="SAM" id="Phobius"/>
    </source>
</evidence>
<feature type="transmembrane region" description="Helical" evidence="2">
    <location>
        <begin position="36"/>
        <end position="59"/>
    </location>
</feature>
<evidence type="ECO:0000313" key="3">
    <source>
        <dbReference type="EMBL" id="MFD1597619.1"/>
    </source>
</evidence>
<sequence>MPAELPPSPSNRVKIAVAVVLLVTLAYSLVIAGQILLWFVLVGIAAGVYIAWLLVLALFRLVDAIERIAAAREAEVSGADRTHETDAQKTNAESSNPERTAEDDVVGAEAGRDAFGDDA</sequence>
<dbReference type="Proteomes" id="UP001597085">
    <property type="component" value="Unassembled WGS sequence"/>
</dbReference>
<organism evidence="3 4">
    <name type="scientific">Halobellus rarus</name>
    <dbReference type="NCBI Taxonomy" id="1126237"/>
    <lineage>
        <taxon>Archaea</taxon>
        <taxon>Methanobacteriati</taxon>
        <taxon>Methanobacteriota</taxon>
        <taxon>Stenosarchaea group</taxon>
        <taxon>Halobacteria</taxon>
        <taxon>Halobacteriales</taxon>
        <taxon>Haloferacaceae</taxon>
        <taxon>Halobellus</taxon>
    </lineage>
</organism>
<accession>A0ABD6CJQ9</accession>
<dbReference type="AlphaFoldDB" id="A0ABD6CJQ9"/>
<gene>
    <name evidence="3" type="ORF">ACFSBX_01400</name>
</gene>
<feature type="transmembrane region" description="Helical" evidence="2">
    <location>
        <begin position="12"/>
        <end position="30"/>
    </location>
</feature>
<evidence type="ECO:0000313" key="4">
    <source>
        <dbReference type="Proteomes" id="UP001597085"/>
    </source>
</evidence>
<name>A0ABD6CJQ9_9EURY</name>
<dbReference type="Pfam" id="PF26262">
    <property type="entry name" value="DUF8066"/>
    <property type="match status" value="1"/>
</dbReference>
<keyword evidence="4" id="KW-1185">Reference proteome</keyword>
<proteinExistence type="predicted"/>